<dbReference type="PRINTS" id="PR00080">
    <property type="entry name" value="SDRFAMILY"/>
</dbReference>
<organism evidence="3">
    <name type="scientific">marine metagenome</name>
    <dbReference type="NCBI Taxonomy" id="408172"/>
    <lineage>
        <taxon>unclassified sequences</taxon>
        <taxon>metagenomes</taxon>
        <taxon>ecological metagenomes</taxon>
    </lineage>
</organism>
<dbReference type="GO" id="GO:0016616">
    <property type="term" value="F:oxidoreductase activity, acting on the CH-OH group of donors, NAD or NADP as acceptor"/>
    <property type="evidence" value="ECO:0007669"/>
    <property type="project" value="TreeGrafter"/>
</dbReference>
<dbReference type="InterPro" id="IPR036291">
    <property type="entry name" value="NAD(P)-bd_dom_sf"/>
</dbReference>
<dbReference type="PRINTS" id="PR00081">
    <property type="entry name" value="GDHRDH"/>
</dbReference>
<evidence type="ECO:0000256" key="2">
    <source>
        <dbReference type="ARBA" id="ARBA00023002"/>
    </source>
</evidence>
<dbReference type="InterPro" id="IPR002347">
    <property type="entry name" value="SDR_fam"/>
</dbReference>
<comment type="similarity">
    <text evidence="1">Belongs to the short-chain dehydrogenases/reductases (SDR) family.</text>
</comment>
<accession>A0A382GTC9</accession>
<dbReference type="SUPFAM" id="SSF51735">
    <property type="entry name" value="NAD(P)-binding Rossmann-fold domains"/>
    <property type="match status" value="1"/>
</dbReference>
<dbReference type="AlphaFoldDB" id="A0A382GTC9"/>
<reference evidence="3" key="1">
    <citation type="submission" date="2018-05" db="EMBL/GenBank/DDBJ databases">
        <authorList>
            <person name="Lanie J.A."/>
            <person name="Ng W.-L."/>
            <person name="Kazmierczak K.M."/>
            <person name="Andrzejewski T.M."/>
            <person name="Davidsen T.M."/>
            <person name="Wayne K.J."/>
            <person name="Tettelin H."/>
            <person name="Glass J.I."/>
            <person name="Rusch D."/>
            <person name="Podicherti R."/>
            <person name="Tsui H.-C.T."/>
            <person name="Winkler M.E."/>
        </authorList>
    </citation>
    <scope>NUCLEOTIDE SEQUENCE</scope>
</reference>
<name>A0A382GTC9_9ZZZZ</name>
<sequence length="225" mass="25243">MDVRKLFDVSKKVVIITGSAGLLGTQYAEGLSQMGANVVIADLDYKKCQRLSKKIKSKYGTNPFAIKLDITQKDSIKEMIKKIMKKYSKIDVLINNAAYQGDDKLRTKKFENFPKESWEKAISVNLTGTFLCCQEIGKIMKKQKRGNIINIASTYGIVAPDQRIYGESKQNAAAFYSATKSAVINFTRYLASYWSKSGIRVNTLSPGGVFKNQNPDFVRKYSSKT</sequence>
<evidence type="ECO:0000256" key="1">
    <source>
        <dbReference type="ARBA" id="ARBA00006484"/>
    </source>
</evidence>
<proteinExistence type="inferred from homology"/>
<dbReference type="Gene3D" id="3.40.50.720">
    <property type="entry name" value="NAD(P)-binding Rossmann-like Domain"/>
    <property type="match status" value="1"/>
</dbReference>
<evidence type="ECO:0008006" key="4">
    <source>
        <dbReference type="Google" id="ProtNLM"/>
    </source>
</evidence>
<dbReference type="Pfam" id="PF00106">
    <property type="entry name" value="adh_short"/>
    <property type="match status" value="1"/>
</dbReference>
<dbReference type="PANTHER" id="PTHR42760">
    <property type="entry name" value="SHORT-CHAIN DEHYDROGENASES/REDUCTASES FAMILY MEMBER"/>
    <property type="match status" value="1"/>
</dbReference>
<dbReference type="PANTHER" id="PTHR42760:SF133">
    <property type="entry name" value="3-OXOACYL-[ACYL-CARRIER-PROTEIN] REDUCTASE"/>
    <property type="match status" value="1"/>
</dbReference>
<keyword evidence="2" id="KW-0560">Oxidoreductase</keyword>
<feature type="non-terminal residue" evidence="3">
    <location>
        <position position="225"/>
    </location>
</feature>
<evidence type="ECO:0000313" key="3">
    <source>
        <dbReference type="EMBL" id="SVB77937.1"/>
    </source>
</evidence>
<gene>
    <name evidence="3" type="ORF">METZ01_LOCUS230791</name>
</gene>
<protein>
    <recommendedName>
        <fullName evidence="4">Short-chain dehydrogenase</fullName>
    </recommendedName>
</protein>
<dbReference type="EMBL" id="UINC01057118">
    <property type="protein sequence ID" value="SVB77937.1"/>
    <property type="molecule type" value="Genomic_DNA"/>
</dbReference>